<keyword evidence="4" id="KW-0862">Zinc</keyword>
<dbReference type="SUPFAM" id="SSF102712">
    <property type="entry name" value="JAB1/MPN domain"/>
    <property type="match status" value="1"/>
</dbReference>
<dbReference type="AlphaFoldDB" id="A0A3E0H964"/>
<reference evidence="8 9" key="1">
    <citation type="submission" date="2018-08" db="EMBL/GenBank/DDBJ databases">
        <title>Genomic Encyclopedia of Type Strains, Phase IV (KMG-IV): sequencing the most valuable type-strain genomes for metagenomic binning, comparative biology and taxonomic classification.</title>
        <authorList>
            <person name="Goeker M."/>
        </authorList>
    </citation>
    <scope>NUCLEOTIDE SEQUENCE [LARGE SCALE GENOMIC DNA]</scope>
    <source>
        <strain evidence="8 9">DSM 26022</strain>
    </source>
</reference>
<evidence type="ECO:0000313" key="9">
    <source>
        <dbReference type="Proteomes" id="UP000256774"/>
    </source>
</evidence>
<dbReference type="Pfam" id="PF20582">
    <property type="entry name" value="UPF0758_N"/>
    <property type="match status" value="1"/>
</dbReference>
<comment type="similarity">
    <text evidence="6">Belongs to the UPF0758 family.</text>
</comment>
<dbReference type="InterPro" id="IPR037518">
    <property type="entry name" value="MPN"/>
</dbReference>
<keyword evidence="2" id="KW-0479">Metal-binding</keyword>
<gene>
    <name evidence="8" type="ORF">DFR26_0455</name>
</gene>
<dbReference type="InterPro" id="IPR025657">
    <property type="entry name" value="RadC_JAB"/>
</dbReference>
<keyword evidence="3" id="KW-0378">Hydrolase</keyword>
<evidence type="ECO:0000256" key="6">
    <source>
        <dbReference type="RuleBase" id="RU003797"/>
    </source>
</evidence>
<dbReference type="Gene3D" id="3.40.140.10">
    <property type="entry name" value="Cytidine Deaminase, domain 2"/>
    <property type="match status" value="1"/>
</dbReference>
<dbReference type="PANTHER" id="PTHR30471:SF3">
    <property type="entry name" value="UPF0758 PROTEIN YEES-RELATED"/>
    <property type="match status" value="1"/>
</dbReference>
<dbReference type="GO" id="GO:0006508">
    <property type="term" value="P:proteolysis"/>
    <property type="evidence" value="ECO:0007669"/>
    <property type="project" value="UniProtKB-KW"/>
</dbReference>
<dbReference type="GO" id="GO:0008237">
    <property type="term" value="F:metallopeptidase activity"/>
    <property type="evidence" value="ECO:0007669"/>
    <property type="project" value="UniProtKB-KW"/>
</dbReference>
<evidence type="ECO:0000256" key="1">
    <source>
        <dbReference type="ARBA" id="ARBA00022670"/>
    </source>
</evidence>
<name>A0A3E0H964_9GAMM</name>
<dbReference type="RefSeq" id="WP_116207305.1">
    <property type="nucleotide sequence ID" value="NZ_QUNR01000001.1"/>
</dbReference>
<evidence type="ECO:0000256" key="2">
    <source>
        <dbReference type="ARBA" id="ARBA00022723"/>
    </source>
</evidence>
<organism evidence="8 9">
    <name type="scientific">Paraperlucidibaca baekdonensis</name>
    <dbReference type="NCBI Taxonomy" id="748120"/>
    <lineage>
        <taxon>Bacteria</taxon>
        <taxon>Pseudomonadati</taxon>
        <taxon>Pseudomonadota</taxon>
        <taxon>Gammaproteobacteria</taxon>
        <taxon>Moraxellales</taxon>
        <taxon>Moraxellaceae</taxon>
        <taxon>Paraperlucidibaca</taxon>
    </lineage>
</organism>
<keyword evidence="9" id="KW-1185">Reference proteome</keyword>
<dbReference type="PANTHER" id="PTHR30471">
    <property type="entry name" value="DNA REPAIR PROTEIN RADC"/>
    <property type="match status" value="1"/>
</dbReference>
<dbReference type="PROSITE" id="PS50249">
    <property type="entry name" value="MPN"/>
    <property type="match status" value="1"/>
</dbReference>
<evidence type="ECO:0000259" key="7">
    <source>
        <dbReference type="PROSITE" id="PS50249"/>
    </source>
</evidence>
<keyword evidence="5" id="KW-0482">Metalloprotease</keyword>
<sequence length="224" mass="24793">MRIHEWPLSERPRERLQKQGAAVLSDAELVAILLGHGIAGFSAVDIARQTLNSTGGLRQLLNAPFDEISALPGWGPARTSRLVAAVELNKRHLQQTVLCRESLCSPQDTRRFLKARLRDLPYEVFAVVFLDNQHRVIAVEDLFRGTLDSCSVHPREVVKQALKHQAGAVILAHNHPSGVAEPSPADRHITTRLKEALALVEVRTLDHLVIGDGEPVSFAERGWL</sequence>
<dbReference type="Pfam" id="PF04002">
    <property type="entry name" value="RadC"/>
    <property type="match status" value="1"/>
</dbReference>
<dbReference type="NCBIfam" id="TIGR00608">
    <property type="entry name" value="radc"/>
    <property type="match status" value="1"/>
</dbReference>
<protein>
    <submittedName>
        <fullName evidence="8">DNA replication and repair protein RadC</fullName>
    </submittedName>
</protein>
<dbReference type="InterPro" id="IPR001405">
    <property type="entry name" value="UPF0758"/>
</dbReference>
<dbReference type="PROSITE" id="PS01302">
    <property type="entry name" value="UPF0758"/>
    <property type="match status" value="1"/>
</dbReference>
<evidence type="ECO:0000313" key="8">
    <source>
        <dbReference type="EMBL" id="REH40256.1"/>
    </source>
</evidence>
<dbReference type="NCBIfam" id="NF000642">
    <property type="entry name" value="PRK00024.1"/>
    <property type="match status" value="1"/>
</dbReference>
<evidence type="ECO:0000256" key="5">
    <source>
        <dbReference type="ARBA" id="ARBA00023049"/>
    </source>
</evidence>
<evidence type="ECO:0000256" key="4">
    <source>
        <dbReference type="ARBA" id="ARBA00022833"/>
    </source>
</evidence>
<dbReference type="SUPFAM" id="SSF47781">
    <property type="entry name" value="RuvA domain 2-like"/>
    <property type="match status" value="1"/>
</dbReference>
<dbReference type="OrthoDB" id="9804482at2"/>
<evidence type="ECO:0000256" key="3">
    <source>
        <dbReference type="ARBA" id="ARBA00022801"/>
    </source>
</evidence>
<feature type="domain" description="MPN" evidence="7">
    <location>
        <begin position="102"/>
        <end position="224"/>
    </location>
</feature>
<accession>A0A3E0H964</accession>
<dbReference type="InterPro" id="IPR020891">
    <property type="entry name" value="UPF0758_CS"/>
</dbReference>
<dbReference type="EMBL" id="QUNR01000001">
    <property type="protein sequence ID" value="REH40256.1"/>
    <property type="molecule type" value="Genomic_DNA"/>
</dbReference>
<dbReference type="CDD" id="cd08071">
    <property type="entry name" value="MPN_DUF2466"/>
    <property type="match status" value="1"/>
</dbReference>
<dbReference type="Proteomes" id="UP000256774">
    <property type="component" value="Unassembled WGS sequence"/>
</dbReference>
<proteinExistence type="inferred from homology"/>
<dbReference type="InterPro" id="IPR010994">
    <property type="entry name" value="RuvA_2-like"/>
</dbReference>
<comment type="caution">
    <text evidence="8">The sequence shown here is derived from an EMBL/GenBank/DDBJ whole genome shotgun (WGS) entry which is preliminary data.</text>
</comment>
<keyword evidence="1" id="KW-0645">Protease</keyword>
<dbReference type="InterPro" id="IPR046778">
    <property type="entry name" value="UPF0758_N"/>
</dbReference>
<dbReference type="GO" id="GO:0046872">
    <property type="term" value="F:metal ion binding"/>
    <property type="evidence" value="ECO:0007669"/>
    <property type="project" value="UniProtKB-KW"/>
</dbReference>